<accession>A0ACB9IPN0</accession>
<protein>
    <submittedName>
        <fullName evidence="1">Uncharacterized protein</fullName>
    </submittedName>
</protein>
<gene>
    <name evidence="1" type="ORF">L1987_19559</name>
</gene>
<organism evidence="1 2">
    <name type="scientific">Smallanthus sonchifolius</name>
    <dbReference type="NCBI Taxonomy" id="185202"/>
    <lineage>
        <taxon>Eukaryota</taxon>
        <taxon>Viridiplantae</taxon>
        <taxon>Streptophyta</taxon>
        <taxon>Embryophyta</taxon>
        <taxon>Tracheophyta</taxon>
        <taxon>Spermatophyta</taxon>
        <taxon>Magnoliopsida</taxon>
        <taxon>eudicotyledons</taxon>
        <taxon>Gunneridae</taxon>
        <taxon>Pentapetalae</taxon>
        <taxon>asterids</taxon>
        <taxon>campanulids</taxon>
        <taxon>Asterales</taxon>
        <taxon>Asteraceae</taxon>
        <taxon>Asteroideae</taxon>
        <taxon>Heliantheae alliance</taxon>
        <taxon>Millerieae</taxon>
        <taxon>Smallanthus</taxon>
    </lineage>
</organism>
<name>A0ACB9IPN0_9ASTR</name>
<reference evidence="1 2" key="2">
    <citation type="journal article" date="2022" name="Mol. Ecol. Resour.">
        <title>The genomes of chicory, endive, great burdock and yacon provide insights into Asteraceae paleo-polyploidization history and plant inulin production.</title>
        <authorList>
            <person name="Fan W."/>
            <person name="Wang S."/>
            <person name="Wang H."/>
            <person name="Wang A."/>
            <person name="Jiang F."/>
            <person name="Liu H."/>
            <person name="Zhao H."/>
            <person name="Xu D."/>
            <person name="Zhang Y."/>
        </authorList>
    </citation>
    <scope>NUCLEOTIDE SEQUENCE [LARGE SCALE GENOMIC DNA]</scope>
    <source>
        <strain evidence="2">cv. Yunnan</strain>
        <tissue evidence="1">Leaves</tissue>
    </source>
</reference>
<sequence length="295" mass="33848">MKNSIMIPERATLLGFGALVAITVLLSLKLIRDHLSDWRKPKEQGAIIMIILMAPLYAVDSYVGLFKVLDKETIFVYLDAFKECYEGLVMFMSLVLLDAYLGISIIKTTIPDEFIEREIHHLFPMTLFQPGPVELNHQNLQLRKIWILQFVVIRLVCTAFTVVLQLCDMYPCWLSCTFTIIVFVSISIAGYALFVFNRVFGIELEPHKAVAKFYCVKGLLFFCFCQGLLLRGLVATGIIKSYHFWLDMTHIQHALQNTLVIVETVFFTIFQLSAYFAPTYEVEMPDGDLVPYKEE</sequence>
<dbReference type="EMBL" id="CM042024">
    <property type="protein sequence ID" value="KAI3809955.1"/>
    <property type="molecule type" value="Genomic_DNA"/>
</dbReference>
<reference evidence="2" key="1">
    <citation type="journal article" date="2022" name="Mol. Ecol. Resour.">
        <title>The genomes of chicory, endive, great burdock and yacon provide insights into Asteraceae palaeo-polyploidization history and plant inulin production.</title>
        <authorList>
            <person name="Fan W."/>
            <person name="Wang S."/>
            <person name="Wang H."/>
            <person name="Wang A."/>
            <person name="Jiang F."/>
            <person name="Liu H."/>
            <person name="Zhao H."/>
            <person name="Xu D."/>
            <person name="Zhang Y."/>
        </authorList>
    </citation>
    <scope>NUCLEOTIDE SEQUENCE [LARGE SCALE GENOMIC DNA]</scope>
    <source>
        <strain evidence="2">cv. Yunnan</strain>
    </source>
</reference>
<dbReference type="Proteomes" id="UP001056120">
    <property type="component" value="Linkage Group LG07"/>
</dbReference>
<proteinExistence type="predicted"/>
<comment type="caution">
    <text evidence="1">The sequence shown here is derived from an EMBL/GenBank/DDBJ whole genome shotgun (WGS) entry which is preliminary data.</text>
</comment>
<keyword evidence="2" id="KW-1185">Reference proteome</keyword>
<evidence type="ECO:0000313" key="1">
    <source>
        <dbReference type="EMBL" id="KAI3809955.1"/>
    </source>
</evidence>
<evidence type="ECO:0000313" key="2">
    <source>
        <dbReference type="Proteomes" id="UP001056120"/>
    </source>
</evidence>